<gene>
    <name evidence="2" type="ORF">QJS10_CPB11g02162</name>
</gene>
<sequence>MEAHLHRKLVRTNAEACLPPRKRAFPGSSSAATVPSFRKDVTAELRGLLELDLSPEEFADASRSAASAAAEVASAVRAAAVEKARVAVEAVAAAKRALELVALVSGRRRRGRPRKRRALIGDFDENDEGSVLEVNESVDSVDSVDDGRGGKRRRRVRRNSSSSQILMKSRDRKKISLKGESRVGDTRLVPVKAFKAASTAY</sequence>
<dbReference type="AlphaFoldDB" id="A0AAV9DT66"/>
<keyword evidence="3" id="KW-1185">Reference proteome</keyword>
<comment type="caution">
    <text evidence="2">The sequence shown here is derived from an EMBL/GenBank/DDBJ whole genome shotgun (WGS) entry which is preliminary data.</text>
</comment>
<dbReference type="Proteomes" id="UP001180020">
    <property type="component" value="Unassembled WGS sequence"/>
</dbReference>
<organism evidence="2 3">
    <name type="scientific">Acorus calamus</name>
    <name type="common">Sweet flag</name>
    <dbReference type="NCBI Taxonomy" id="4465"/>
    <lineage>
        <taxon>Eukaryota</taxon>
        <taxon>Viridiplantae</taxon>
        <taxon>Streptophyta</taxon>
        <taxon>Embryophyta</taxon>
        <taxon>Tracheophyta</taxon>
        <taxon>Spermatophyta</taxon>
        <taxon>Magnoliopsida</taxon>
        <taxon>Liliopsida</taxon>
        <taxon>Acoraceae</taxon>
        <taxon>Acorus</taxon>
    </lineage>
</organism>
<feature type="region of interest" description="Disordered" evidence="1">
    <location>
        <begin position="141"/>
        <end position="179"/>
    </location>
</feature>
<evidence type="ECO:0000256" key="1">
    <source>
        <dbReference type="SAM" id="MobiDB-lite"/>
    </source>
</evidence>
<proteinExistence type="predicted"/>
<protein>
    <submittedName>
        <fullName evidence="2">Uncharacterized protein</fullName>
    </submittedName>
</protein>
<name>A0AAV9DT66_ACOCL</name>
<dbReference type="EMBL" id="JAUJYO010000011">
    <property type="protein sequence ID" value="KAK1303840.1"/>
    <property type="molecule type" value="Genomic_DNA"/>
</dbReference>
<accession>A0AAV9DT66</accession>
<evidence type="ECO:0000313" key="2">
    <source>
        <dbReference type="EMBL" id="KAK1303840.1"/>
    </source>
</evidence>
<reference evidence="2" key="1">
    <citation type="journal article" date="2023" name="Nat. Commun.">
        <title>Diploid and tetraploid genomes of Acorus and the evolution of monocots.</title>
        <authorList>
            <person name="Ma L."/>
            <person name="Liu K.W."/>
            <person name="Li Z."/>
            <person name="Hsiao Y.Y."/>
            <person name="Qi Y."/>
            <person name="Fu T."/>
            <person name="Tang G.D."/>
            <person name="Zhang D."/>
            <person name="Sun W.H."/>
            <person name="Liu D.K."/>
            <person name="Li Y."/>
            <person name="Chen G.Z."/>
            <person name="Liu X.D."/>
            <person name="Liao X.Y."/>
            <person name="Jiang Y.T."/>
            <person name="Yu X."/>
            <person name="Hao Y."/>
            <person name="Huang J."/>
            <person name="Zhao X.W."/>
            <person name="Ke S."/>
            <person name="Chen Y.Y."/>
            <person name="Wu W.L."/>
            <person name="Hsu J.L."/>
            <person name="Lin Y.F."/>
            <person name="Huang M.D."/>
            <person name="Li C.Y."/>
            <person name="Huang L."/>
            <person name="Wang Z.W."/>
            <person name="Zhao X."/>
            <person name="Zhong W.Y."/>
            <person name="Peng D.H."/>
            <person name="Ahmad S."/>
            <person name="Lan S."/>
            <person name="Zhang J.S."/>
            <person name="Tsai W.C."/>
            <person name="Van de Peer Y."/>
            <person name="Liu Z.J."/>
        </authorList>
    </citation>
    <scope>NUCLEOTIDE SEQUENCE</scope>
    <source>
        <strain evidence="2">CP</strain>
    </source>
</reference>
<dbReference type="PANTHER" id="PTHR35477">
    <property type="entry name" value="OS06G0728500 PROTEIN"/>
    <property type="match status" value="1"/>
</dbReference>
<reference evidence="2" key="2">
    <citation type="submission" date="2023-06" db="EMBL/GenBank/DDBJ databases">
        <authorList>
            <person name="Ma L."/>
            <person name="Liu K.-W."/>
            <person name="Li Z."/>
            <person name="Hsiao Y.-Y."/>
            <person name="Qi Y."/>
            <person name="Fu T."/>
            <person name="Tang G."/>
            <person name="Zhang D."/>
            <person name="Sun W.-H."/>
            <person name="Liu D.-K."/>
            <person name="Li Y."/>
            <person name="Chen G.-Z."/>
            <person name="Liu X.-D."/>
            <person name="Liao X.-Y."/>
            <person name="Jiang Y.-T."/>
            <person name="Yu X."/>
            <person name="Hao Y."/>
            <person name="Huang J."/>
            <person name="Zhao X.-W."/>
            <person name="Ke S."/>
            <person name="Chen Y.-Y."/>
            <person name="Wu W.-L."/>
            <person name="Hsu J.-L."/>
            <person name="Lin Y.-F."/>
            <person name="Huang M.-D."/>
            <person name="Li C.-Y."/>
            <person name="Huang L."/>
            <person name="Wang Z.-W."/>
            <person name="Zhao X."/>
            <person name="Zhong W.-Y."/>
            <person name="Peng D.-H."/>
            <person name="Ahmad S."/>
            <person name="Lan S."/>
            <person name="Zhang J.-S."/>
            <person name="Tsai W.-C."/>
            <person name="Van De Peer Y."/>
            <person name="Liu Z.-J."/>
        </authorList>
    </citation>
    <scope>NUCLEOTIDE SEQUENCE</scope>
    <source>
        <strain evidence="2">CP</strain>
        <tissue evidence="2">Leaves</tissue>
    </source>
</reference>
<evidence type="ECO:0000313" key="3">
    <source>
        <dbReference type="Proteomes" id="UP001180020"/>
    </source>
</evidence>
<dbReference type="PANTHER" id="PTHR35477:SF1">
    <property type="entry name" value="OS06G0728500 PROTEIN"/>
    <property type="match status" value="1"/>
</dbReference>